<keyword evidence="8 11" id="KW-0413">Isomerase</keyword>
<evidence type="ECO:0000256" key="4">
    <source>
        <dbReference type="ARBA" id="ARBA00018370"/>
    </source>
</evidence>
<dbReference type="RefSeq" id="WP_284259209.1">
    <property type="nucleotide sequence ID" value="NZ_BSOS01000088.1"/>
</dbReference>
<evidence type="ECO:0000256" key="9">
    <source>
        <dbReference type="SAM" id="SignalP"/>
    </source>
</evidence>
<evidence type="ECO:0000256" key="5">
    <source>
        <dbReference type="ARBA" id="ARBA00023110"/>
    </source>
</evidence>
<evidence type="ECO:0000259" key="10">
    <source>
        <dbReference type="PROSITE" id="PS50198"/>
    </source>
</evidence>
<evidence type="ECO:0000313" key="11">
    <source>
        <dbReference type="EMBL" id="GLR68362.1"/>
    </source>
</evidence>
<dbReference type="InterPro" id="IPR050245">
    <property type="entry name" value="PrsA_foldase"/>
</dbReference>
<dbReference type="PROSITE" id="PS50198">
    <property type="entry name" value="PPIC_PPIASE_2"/>
    <property type="match status" value="1"/>
</dbReference>
<keyword evidence="9" id="KW-0732">Signal</keyword>
<evidence type="ECO:0000256" key="1">
    <source>
        <dbReference type="ARBA" id="ARBA00000971"/>
    </source>
</evidence>
<dbReference type="Proteomes" id="UP001156641">
    <property type="component" value="Unassembled WGS sequence"/>
</dbReference>
<comment type="catalytic activity">
    <reaction evidence="1">
        <text>[protein]-peptidylproline (omega=180) = [protein]-peptidylproline (omega=0)</text>
        <dbReference type="Rhea" id="RHEA:16237"/>
        <dbReference type="Rhea" id="RHEA-COMP:10747"/>
        <dbReference type="Rhea" id="RHEA-COMP:10748"/>
        <dbReference type="ChEBI" id="CHEBI:83833"/>
        <dbReference type="ChEBI" id="CHEBI:83834"/>
        <dbReference type="EC" id="5.2.1.8"/>
    </reaction>
</comment>
<evidence type="ECO:0000256" key="2">
    <source>
        <dbReference type="ARBA" id="ARBA00007656"/>
    </source>
</evidence>
<dbReference type="Gene3D" id="3.10.50.40">
    <property type="match status" value="1"/>
</dbReference>
<dbReference type="InterPro" id="IPR046357">
    <property type="entry name" value="PPIase_dom_sf"/>
</dbReference>
<gene>
    <name evidence="11" type="ORF">GCM10010909_30430</name>
</gene>
<dbReference type="InterPro" id="IPR000297">
    <property type="entry name" value="PPIase_PpiC"/>
</dbReference>
<dbReference type="Pfam" id="PF13616">
    <property type="entry name" value="Rotamase_3"/>
    <property type="match status" value="1"/>
</dbReference>
<evidence type="ECO:0000256" key="7">
    <source>
        <dbReference type="ARBA" id="ARBA00031484"/>
    </source>
</evidence>
<sequence>MRFTTKLSVLALMTSLAAPAAFAQSTPAPAPAATPAPQADPVVASVNGMKIHFSDIQADAQDIPAQMQQMPPNQLFPILVSQEIDRKALLVAAKKEGLEKDPAVAAAMEAAADVKLENAYVQKHIASAVSPAAVQAEYNKDYAGKPGPDQIDARHILVKTQAEAQAIIDQLNKGADFATLAKKDSIDPGAANGGELGWFSQDEMVPAFADAAFALAPGQYTKAPVQTQFGWHVILCEGKRKGPTPALADVQAQIRQTLADNAIKATLADVRSKVKVQVYNADGTAAPQAAPAQ</sequence>
<feature type="domain" description="PpiC" evidence="10">
    <location>
        <begin position="148"/>
        <end position="238"/>
    </location>
</feature>
<dbReference type="EMBL" id="BSOS01000088">
    <property type="protein sequence ID" value="GLR68362.1"/>
    <property type="molecule type" value="Genomic_DNA"/>
</dbReference>
<evidence type="ECO:0000256" key="6">
    <source>
        <dbReference type="ARBA" id="ARBA00030642"/>
    </source>
</evidence>
<feature type="chain" id="PRO_5047168267" description="Parvulin-like PPIase" evidence="9">
    <location>
        <begin position="24"/>
        <end position="293"/>
    </location>
</feature>
<reference evidence="12" key="1">
    <citation type="journal article" date="2019" name="Int. J. Syst. Evol. Microbiol.">
        <title>The Global Catalogue of Microorganisms (GCM) 10K type strain sequencing project: providing services to taxonomists for standard genome sequencing and annotation.</title>
        <authorList>
            <consortium name="The Broad Institute Genomics Platform"/>
            <consortium name="The Broad Institute Genome Sequencing Center for Infectious Disease"/>
            <person name="Wu L."/>
            <person name="Ma J."/>
        </authorList>
    </citation>
    <scope>NUCLEOTIDE SEQUENCE [LARGE SCALE GENOMIC DNA]</scope>
    <source>
        <strain evidence="12">NBRC 112502</strain>
    </source>
</reference>
<evidence type="ECO:0000256" key="3">
    <source>
        <dbReference type="ARBA" id="ARBA00013194"/>
    </source>
</evidence>
<dbReference type="GO" id="GO:0016853">
    <property type="term" value="F:isomerase activity"/>
    <property type="evidence" value="ECO:0007669"/>
    <property type="project" value="UniProtKB-KW"/>
</dbReference>
<dbReference type="PANTHER" id="PTHR47245:SF2">
    <property type="entry name" value="PEPTIDYL-PROLYL CIS-TRANS ISOMERASE HP_0175-RELATED"/>
    <property type="match status" value="1"/>
</dbReference>
<protein>
    <recommendedName>
        <fullName evidence="4">Parvulin-like PPIase</fullName>
        <ecNumber evidence="3">5.2.1.8</ecNumber>
    </recommendedName>
    <alternativeName>
        <fullName evidence="6">Peptidyl-prolyl cis-trans isomerase plp</fullName>
    </alternativeName>
    <alternativeName>
        <fullName evidence="7">Rotamase plp</fullName>
    </alternativeName>
</protein>
<comment type="similarity">
    <text evidence="2">Belongs to the PpiC/parvulin rotamase family.</text>
</comment>
<dbReference type="PANTHER" id="PTHR47245">
    <property type="entry name" value="PEPTIDYLPROLYL ISOMERASE"/>
    <property type="match status" value="1"/>
</dbReference>
<accession>A0ABQ6ACM1</accession>
<dbReference type="SUPFAM" id="SSF54534">
    <property type="entry name" value="FKBP-like"/>
    <property type="match status" value="1"/>
</dbReference>
<organism evidence="11 12">
    <name type="scientific">Acidocella aquatica</name>
    <dbReference type="NCBI Taxonomy" id="1922313"/>
    <lineage>
        <taxon>Bacteria</taxon>
        <taxon>Pseudomonadati</taxon>
        <taxon>Pseudomonadota</taxon>
        <taxon>Alphaproteobacteria</taxon>
        <taxon>Acetobacterales</taxon>
        <taxon>Acidocellaceae</taxon>
        <taxon>Acidocella</taxon>
    </lineage>
</organism>
<dbReference type="Gene3D" id="1.10.8.1040">
    <property type="match status" value="1"/>
</dbReference>
<name>A0ABQ6ACM1_9PROT</name>
<feature type="signal peptide" evidence="9">
    <location>
        <begin position="1"/>
        <end position="23"/>
    </location>
</feature>
<evidence type="ECO:0000313" key="12">
    <source>
        <dbReference type="Proteomes" id="UP001156641"/>
    </source>
</evidence>
<evidence type="ECO:0000256" key="8">
    <source>
        <dbReference type="PROSITE-ProRule" id="PRU00278"/>
    </source>
</evidence>
<keyword evidence="12" id="KW-1185">Reference proteome</keyword>
<dbReference type="EC" id="5.2.1.8" evidence="3"/>
<keyword evidence="5 8" id="KW-0697">Rotamase</keyword>
<comment type="caution">
    <text evidence="11">The sequence shown here is derived from an EMBL/GenBank/DDBJ whole genome shotgun (WGS) entry which is preliminary data.</text>
</comment>
<proteinExistence type="inferred from homology"/>